<proteinExistence type="inferred from homology"/>
<feature type="transmembrane region" description="Helical" evidence="8">
    <location>
        <begin position="139"/>
        <end position="157"/>
    </location>
</feature>
<comment type="pathway">
    <text evidence="8">Protein modification; lipoprotein biosynthesis (N-acyl transfer).</text>
</comment>
<dbReference type="GO" id="GO:0042158">
    <property type="term" value="P:lipoprotein biosynthetic process"/>
    <property type="evidence" value="ECO:0007669"/>
    <property type="project" value="UniProtKB-UniRule"/>
</dbReference>
<dbReference type="PANTHER" id="PTHR38686">
    <property type="entry name" value="APOLIPOPROTEIN N-ACYLTRANSFERASE"/>
    <property type="match status" value="1"/>
</dbReference>
<evidence type="ECO:0000256" key="4">
    <source>
        <dbReference type="ARBA" id="ARBA00022692"/>
    </source>
</evidence>
<evidence type="ECO:0000256" key="1">
    <source>
        <dbReference type="ARBA" id="ARBA00004651"/>
    </source>
</evidence>
<dbReference type="CDD" id="cd07571">
    <property type="entry name" value="ALP_N-acyl_transferase"/>
    <property type="match status" value="1"/>
</dbReference>
<accession>F2UZ81</accession>
<evidence type="ECO:0000256" key="6">
    <source>
        <dbReference type="ARBA" id="ARBA00023136"/>
    </source>
</evidence>
<name>F2UZ81_ACTVI</name>
<evidence type="ECO:0000256" key="2">
    <source>
        <dbReference type="ARBA" id="ARBA00022475"/>
    </source>
</evidence>
<dbReference type="Proteomes" id="UP000004668">
    <property type="component" value="Unassembled WGS sequence"/>
</dbReference>
<comment type="subcellular location">
    <subcellularLocation>
        <location evidence="1 8">Cell membrane</location>
        <topology evidence="1 8">Multi-pass membrane protein</topology>
    </subcellularLocation>
</comment>
<evidence type="ECO:0000259" key="9">
    <source>
        <dbReference type="PROSITE" id="PS50263"/>
    </source>
</evidence>
<dbReference type="InterPro" id="IPR003010">
    <property type="entry name" value="C-N_Hydrolase"/>
</dbReference>
<dbReference type="eggNOG" id="COG0815">
    <property type="taxonomic scope" value="Bacteria"/>
</dbReference>
<dbReference type="InterPro" id="IPR045378">
    <property type="entry name" value="LNT_N"/>
</dbReference>
<reference evidence="11" key="1">
    <citation type="submission" date="2010-02" db="EMBL/GenBank/DDBJ databases">
        <title>The Genome Sequence of Prevotella oris strain C735.</title>
        <authorList>
            <consortium name="The Broad Institute Genome Sequencing Platform"/>
            <person name="Ward D."/>
            <person name="Feldgarden M."/>
            <person name="Earl A."/>
            <person name="Young S.K."/>
            <person name="Zeng Q."/>
            <person name="Koehrsen M."/>
            <person name="Alvarado L."/>
            <person name="Berlin A."/>
            <person name="Bochicchio J."/>
            <person name="Borenstein D."/>
            <person name="Chapman S.B."/>
            <person name="Chen Z."/>
            <person name="Engels R."/>
            <person name="Freedman E."/>
            <person name="Gellesch M."/>
            <person name="Goldberg J."/>
            <person name="Griggs A."/>
            <person name="Gujja S."/>
            <person name="Heilman E."/>
            <person name="Heiman D."/>
            <person name="Hepburn T."/>
            <person name="Howarth C."/>
            <person name="Jen D."/>
            <person name="Larson L."/>
            <person name="Mehta T."/>
            <person name="Park D."/>
            <person name="Pearson M."/>
            <person name="Roberts A."/>
            <person name="Saif S."/>
            <person name="Shea T."/>
            <person name="Shenoy N."/>
            <person name="Sisk P."/>
            <person name="Stolte C."/>
            <person name="Sykes S."/>
            <person name="Thomson T."/>
            <person name="Walk T."/>
            <person name="White J."/>
            <person name="Yandava C."/>
            <person name="Sibley C.D."/>
            <person name="Field T.R."/>
            <person name="Grinwis M."/>
            <person name="Eshaghurshan C.S."/>
            <person name="Surette M.G."/>
            <person name="Haas B."/>
            <person name="Nusbaum C."/>
            <person name="Birren B."/>
        </authorList>
    </citation>
    <scope>NUCLEOTIDE SEQUENCE [LARGE SCALE GENOMIC DNA]</scope>
    <source>
        <strain evidence="11">C505</strain>
    </source>
</reference>
<protein>
    <recommendedName>
        <fullName evidence="8">Apolipoprotein N-acyltransferase</fullName>
        <shortName evidence="8">ALP N-acyltransferase</shortName>
        <ecNumber evidence="8">2.3.1.269</ecNumber>
    </recommendedName>
</protein>
<dbReference type="InterPro" id="IPR036526">
    <property type="entry name" value="C-N_Hydrolase_sf"/>
</dbReference>
<dbReference type="EC" id="2.3.1.269" evidence="8"/>
<dbReference type="GO" id="GO:0005886">
    <property type="term" value="C:plasma membrane"/>
    <property type="evidence" value="ECO:0007669"/>
    <property type="project" value="UniProtKB-SubCell"/>
</dbReference>
<evidence type="ECO:0000256" key="8">
    <source>
        <dbReference type="HAMAP-Rule" id="MF_01148"/>
    </source>
</evidence>
<feature type="domain" description="CN hydrolase" evidence="9">
    <location>
        <begin position="249"/>
        <end position="508"/>
    </location>
</feature>
<feature type="transmembrane region" description="Helical" evidence="8">
    <location>
        <begin position="21"/>
        <end position="42"/>
    </location>
</feature>
<comment type="function">
    <text evidence="8">Catalyzes the phospholipid dependent N-acylation of the N-terminal cysteine of apolipoprotein, the last step in lipoprotein maturation.</text>
</comment>
<dbReference type="UniPathway" id="UPA00666"/>
<feature type="transmembrane region" description="Helical" evidence="8">
    <location>
        <begin position="186"/>
        <end position="207"/>
    </location>
</feature>
<keyword evidence="4 8" id="KW-0812">Transmembrane</keyword>
<dbReference type="NCBIfam" id="TIGR00546">
    <property type="entry name" value="lnt"/>
    <property type="match status" value="1"/>
</dbReference>
<sequence>MLHRVTVPSRLPSRMLSQSPGWLRRSAPAVVALLAGLATYAAFPPVNLWWSALIGVGAFMLLIRGRRFWAGTGLGLLYGFGLFTPLLHFTMVGMGNPIGWIALTLFESLYLAALGGAWSLVSSLPLLQGAARRGRLARRVPAGAASVLFFAVLWSGMEELRSVWPLGGFPFGRLAFAMADAPVLPAAAYVGSAGVGLLVALAAACLAHAARSIYERRAMAVLVCAAIAVAALVAPRTLPLETRAENGTVRVGAVQGNVATDFEDAFNRALEVTGNHAKATKQLAADVGPGSLDMVIWPENSADLDPRDYPASASIVDDAAQAVQAPVLVGAVPVVDDIRYNDVLIWNPGDVSGKTAHPYYRKHRPVPFAEYIPSRSLVRRLTTQVDRVGIDMLPGTGPSTLTVPAVTQGRDVTFAMGICFEVAYDDALRTGVEQGGQAIIIPTNNASFLDSGEAAQQLAQGRVQAVVHGRSVIQASTVGYTAIINPRGEVEQVTRPYTQASLVADVPLRSSQTVADRLGAAPSIILLASAGLLVGAGILSRLRSGRKAAAAAGDRRRRR</sequence>
<dbReference type="AlphaFoldDB" id="F2UZ81"/>
<dbReference type="PROSITE" id="PS50263">
    <property type="entry name" value="CN_HYDROLASE"/>
    <property type="match status" value="1"/>
</dbReference>
<dbReference type="Gene3D" id="3.60.110.10">
    <property type="entry name" value="Carbon-nitrogen hydrolase"/>
    <property type="match status" value="1"/>
</dbReference>
<keyword evidence="6 8" id="KW-0472">Membrane</keyword>
<keyword evidence="3 8" id="KW-0808">Transferase</keyword>
<dbReference type="HAMAP" id="MF_01148">
    <property type="entry name" value="Lnt"/>
    <property type="match status" value="1"/>
</dbReference>
<evidence type="ECO:0000256" key="7">
    <source>
        <dbReference type="ARBA" id="ARBA00023315"/>
    </source>
</evidence>
<evidence type="ECO:0000313" key="11">
    <source>
        <dbReference type="Proteomes" id="UP000004668"/>
    </source>
</evidence>
<gene>
    <name evidence="8" type="primary">lnt</name>
    <name evidence="10" type="ORF">HMPREF0059_01754</name>
</gene>
<keyword evidence="10" id="KW-0449">Lipoprotein</keyword>
<dbReference type="InterPro" id="IPR004563">
    <property type="entry name" value="Apolipo_AcylTrfase"/>
</dbReference>
<organism evidence="10 11">
    <name type="scientific">Actinomyces viscosus C505</name>
    <dbReference type="NCBI Taxonomy" id="562973"/>
    <lineage>
        <taxon>Bacteria</taxon>
        <taxon>Bacillati</taxon>
        <taxon>Actinomycetota</taxon>
        <taxon>Actinomycetes</taxon>
        <taxon>Actinomycetales</taxon>
        <taxon>Actinomycetaceae</taxon>
        <taxon>Actinomyces</taxon>
    </lineage>
</organism>
<dbReference type="Pfam" id="PF20154">
    <property type="entry name" value="LNT_N"/>
    <property type="match status" value="1"/>
</dbReference>
<keyword evidence="2 8" id="KW-1003">Cell membrane</keyword>
<feature type="transmembrane region" description="Helical" evidence="8">
    <location>
        <begin position="109"/>
        <end position="127"/>
    </location>
</feature>
<evidence type="ECO:0000313" key="10">
    <source>
        <dbReference type="EMBL" id="EGE37485.2"/>
    </source>
</evidence>
<feature type="transmembrane region" description="Helical" evidence="8">
    <location>
        <begin position="219"/>
        <end position="238"/>
    </location>
</feature>
<dbReference type="Pfam" id="PF00795">
    <property type="entry name" value="CN_hydrolase"/>
    <property type="match status" value="1"/>
</dbReference>
<evidence type="ECO:0000256" key="5">
    <source>
        <dbReference type="ARBA" id="ARBA00022989"/>
    </source>
</evidence>
<feature type="transmembrane region" description="Helical" evidence="8">
    <location>
        <begin position="48"/>
        <end position="64"/>
    </location>
</feature>
<comment type="similarity">
    <text evidence="8">Belongs to the CN hydrolase family. Apolipoprotein N-acyltransferase subfamily.</text>
</comment>
<comment type="catalytic activity">
    <reaction evidence="8">
        <text>N-terminal S-1,2-diacyl-sn-glyceryl-L-cysteinyl-[lipoprotein] + a glycerophospholipid = N-acyl-S-1,2-diacyl-sn-glyceryl-L-cysteinyl-[lipoprotein] + a 2-acyl-sn-glycero-3-phospholipid + H(+)</text>
        <dbReference type="Rhea" id="RHEA:48228"/>
        <dbReference type="Rhea" id="RHEA-COMP:14681"/>
        <dbReference type="Rhea" id="RHEA-COMP:14684"/>
        <dbReference type="ChEBI" id="CHEBI:15378"/>
        <dbReference type="ChEBI" id="CHEBI:136912"/>
        <dbReference type="ChEBI" id="CHEBI:140656"/>
        <dbReference type="ChEBI" id="CHEBI:140657"/>
        <dbReference type="ChEBI" id="CHEBI:140660"/>
        <dbReference type="EC" id="2.3.1.269"/>
    </reaction>
</comment>
<keyword evidence="7 8" id="KW-0012">Acyltransferase</keyword>
<reference evidence="10 11" key="2">
    <citation type="submission" date="2011-10" db="EMBL/GenBank/DDBJ databases">
        <title>The Genome Sequence of Actinomyces viscosus C505.</title>
        <authorList>
            <consortium name="The Broad Institute Genome Sequencing Platform"/>
            <consortium name="The Broad Institute Genome Sequencing Center for Infectious Disease"/>
            <person name="Earl A."/>
            <person name="Ward D."/>
            <person name="Feldgarden M."/>
            <person name="Gevers D."/>
            <person name="Sibley C.D."/>
            <person name="Field T.R."/>
            <person name="Grinwis M."/>
            <person name="Eshaghurshan C.S."/>
            <person name="Surette M.G."/>
            <person name="Young S.K."/>
            <person name="Zeng Q."/>
            <person name="Gargeya S."/>
            <person name="Fitzgerald M."/>
            <person name="Haas B."/>
            <person name="Abouelleil A."/>
            <person name="Alvarado L."/>
            <person name="Arachchi H.M."/>
            <person name="Berlin A."/>
            <person name="Brown A."/>
            <person name="Chapman S.B."/>
            <person name="Chen Z."/>
            <person name="Dunbar C."/>
            <person name="Freedman E."/>
            <person name="Gearin G."/>
            <person name="Goldberg J."/>
            <person name="Griggs A."/>
            <person name="Gujja S."/>
            <person name="Heiman D."/>
            <person name="Howarth C."/>
            <person name="Larson L."/>
            <person name="Lui A."/>
            <person name="MacDonald P.J.P."/>
            <person name="Montmayeur A."/>
            <person name="Murphy C."/>
            <person name="Neiman D."/>
            <person name="Pearson M."/>
            <person name="Priest M."/>
            <person name="Roberts A."/>
            <person name="Saif S."/>
            <person name="Shea T."/>
            <person name="Shenoy N."/>
            <person name="Sisk P."/>
            <person name="Stolte C."/>
            <person name="Sykes S."/>
            <person name="Wortman J."/>
            <person name="Nusbaum C."/>
            <person name="Birren B."/>
        </authorList>
    </citation>
    <scope>NUCLEOTIDE SEQUENCE [LARGE SCALE GENOMIC DNA]</scope>
    <source>
        <strain evidence="10 11">C505</strain>
    </source>
</reference>
<evidence type="ECO:0000256" key="3">
    <source>
        <dbReference type="ARBA" id="ARBA00022679"/>
    </source>
</evidence>
<dbReference type="HOGENOM" id="CLU_019563_0_1_11"/>
<dbReference type="GO" id="GO:0016410">
    <property type="term" value="F:N-acyltransferase activity"/>
    <property type="evidence" value="ECO:0007669"/>
    <property type="project" value="UniProtKB-UniRule"/>
</dbReference>
<comment type="caution">
    <text evidence="10">The sequence shown here is derived from an EMBL/GenBank/DDBJ whole genome shotgun (WGS) entry which is preliminary data.</text>
</comment>
<dbReference type="PANTHER" id="PTHR38686:SF1">
    <property type="entry name" value="APOLIPOPROTEIN N-ACYLTRANSFERASE"/>
    <property type="match status" value="1"/>
</dbReference>
<dbReference type="SUPFAM" id="SSF56317">
    <property type="entry name" value="Carbon-nitrogen hydrolase"/>
    <property type="match status" value="1"/>
</dbReference>
<keyword evidence="5 8" id="KW-1133">Transmembrane helix</keyword>
<dbReference type="EMBL" id="ACRE02000006">
    <property type="protein sequence ID" value="EGE37485.2"/>
    <property type="molecule type" value="Genomic_DNA"/>
</dbReference>
<feature type="transmembrane region" description="Helical" evidence="8">
    <location>
        <begin position="76"/>
        <end position="103"/>
    </location>
</feature>
<feature type="transmembrane region" description="Helical" evidence="8">
    <location>
        <begin position="518"/>
        <end position="539"/>
    </location>
</feature>